<evidence type="ECO:0000313" key="1">
    <source>
        <dbReference type="EMBL" id="TLS53469.1"/>
    </source>
</evidence>
<protein>
    <submittedName>
        <fullName evidence="1">Uncharacterized protein</fullName>
    </submittedName>
</protein>
<keyword evidence="2" id="KW-1185">Reference proteome</keyword>
<sequence>MTTELDALKRKLLRLATELATGCSFCVSVSDDPDSKAPVACTKWSGSSYPVGVNPATCLSCGEYRKSTTLT</sequence>
<name>A0A5R9GEB2_9BACL</name>
<proteinExistence type="predicted"/>
<accession>A0A5R9GEB2</accession>
<reference evidence="1 2" key="1">
    <citation type="submission" date="2019-05" db="EMBL/GenBank/DDBJ databases">
        <authorList>
            <person name="Narsing Rao M.P."/>
            <person name="Li W.J."/>
        </authorList>
    </citation>
    <scope>NUCLEOTIDE SEQUENCE [LARGE SCALE GENOMIC DNA]</scope>
    <source>
        <strain evidence="1 2">SYSU_K30003</strain>
    </source>
</reference>
<dbReference type="Proteomes" id="UP000309676">
    <property type="component" value="Unassembled WGS sequence"/>
</dbReference>
<dbReference type="AlphaFoldDB" id="A0A5R9GEB2"/>
<organism evidence="1 2">
    <name type="scientific">Paenibacillus antri</name>
    <dbReference type="NCBI Taxonomy" id="2582848"/>
    <lineage>
        <taxon>Bacteria</taxon>
        <taxon>Bacillati</taxon>
        <taxon>Bacillota</taxon>
        <taxon>Bacilli</taxon>
        <taxon>Bacillales</taxon>
        <taxon>Paenibacillaceae</taxon>
        <taxon>Paenibacillus</taxon>
    </lineage>
</organism>
<comment type="caution">
    <text evidence="1">The sequence shown here is derived from an EMBL/GenBank/DDBJ whole genome shotgun (WGS) entry which is preliminary data.</text>
</comment>
<evidence type="ECO:0000313" key="2">
    <source>
        <dbReference type="Proteomes" id="UP000309676"/>
    </source>
</evidence>
<gene>
    <name evidence="1" type="ORF">FE782_04140</name>
</gene>
<dbReference type="RefSeq" id="WP_138192787.1">
    <property type="nucleotide sequence ID" value="NZ_VCIW01000002.1"/>
</dbReference>
<dbReference type="OrthoDB" id="2625604at2"/>
<dbReference type="EMBL" id="VCIW01000002">
    <property type="protein sequence ID" value="TLS53469.1"/>
    <property type="molecule type" value="Genomic_DNA"/>
</dbReference>